<feature type="region of interest" description="Disordered" evidence="1">
    <location>
        <begin position="217"/>
        <end position="237"/>
    </location>
</feature>
<accession>A0A844H3M2</accession>
<dbReference type="AlphaFoldDB" id="A0A844H3M2"/>
<feature type="domain" description="SPOR" evidence="3">
    <location>
        <begin position="296"/>
        <end position="370"/>
    </location>
</feature>
<proteinExistence type="predicted"/>
<feature type="region of interest" description="Disordered" evidence="1">
    <location>
        <begin position="255"/>
        <end position="276"/>
    </location>
</feature>
<evidence type="ECO:0000313" key="5">
    <source>
        <dbReference type="Proteomes" id="UP000442533"/>
    </source>
</evidence>
<feature type="compositionally biased region" description="Basic and acidic residues" evidence="1">
    <location>
        <begin position="172"/>
        <end position="183"/>
    </location>
</feature>
<feature type="chain" id="PRO_5032748016" evidence="2">
    <location>
        <begin position="20"/>
        <end position="370"/>
    </location>
</feature>
<dbReference type="InterPro" id="IPR007730">
    <property type="entry name" value="SPOR-like_dom"/>
</dbReference>
<dbReference type="PROSITE" id="PS51724">
    <property type="entry name" value="SPOR"/>
    <property type="match status" value="1"/>
</dbReference>
<sequence>MGLLQWVMFWVLAPAAALALDLAPAETPPADFPGQQYIDSRGCVFLRGDSGWNPRLTRDGQPVCGYPPSLSQRGIDGRPRLRALDPDAGKTRAQLIEEALTRAVVPNLRAGELVSDPRPLEQLPDMGPEPHDSAPMQTLRGALRAAPAVRAGMARDLQPNRRLCDLLGYDETPTKADPDKAEPARLGSDPSKGYCGNLPASDLSRLAFSRPIGSPLQPGAEAAAAAPAEEAAVKGPEPKPATLLRAVATPAKAGTVPLPTARTSAPATPLPRDMGKPAPISAPTSKEVPKGNAPGMIPAGARFVQFGSFADSAAASRAAGRAMALGYPVLRGIDKNKRHFLMAGPFDSREAIVRALDGLRRAGFRSAYPR</sequence>
<evidence type="ECO:0000256" key="1">
    <source>
        <dbReference type="SAM" id="MobiDB-lite"/>
    </source>
</evidence>
<feature type="compositionally biased region" description="Low complexity" evidence="1">
    <location>
        <begin position="218"/>
        <end position="235"/>
    </location>
</feature>
<evidence type="ECO:0000313" key="4">
    <source>
        <dbReference type="EMBL" id="MTH34605.1"/>
    </source>
</evidence>
<keyword evidence="5" id="KW-1185">Reference proteome</keyword>
<name>A0A844H3M2_9RHOB</name>
<feature type="signal peptide" evidence="2">
    <location>
        <begin position="1"/>
        <end position="19"/>
    </location>
</feature>
<evidence type="ECO:0000256" key="2">
    <source>
        <dbReference type="SAM" id="SignalP"/>
    </source>
</evidence>
<dbReference type="Pfam" id="PF05036">
    <property type="entry name" value="SPOR"/>
    <property type="match status" value="1"/>
</dbReference>
<dbReference type="SUPFAM" id="SSF110997">
    <property type="entry name" value="Sporulation related repeat"/>
    <property type="match status" value="1"/>
</dbReference>
<dbReference type="EMBL" id="WMIF01000009">
    <property type="protein sequence ID" value="MTH34605.1"/>
    <property type="molecule type" value="Genomic_DNA"/>
</dbReference>
<dbReference type="OrthoDB" id="7843142at2"/>
<reference evidence="4 5" key="1">
    <citation type="submission" date="2019-11" db="EMBL/GenBank/DDBJ databases">
        <authorList>
            <person name="Dong K."/>
        </authorList>
    </citation>
    <scope>NUCLEOTIDE SEQUENCE [LARGE SCALE GENOMIC DNA]</scope>
    <source>
        <strain evidence="4 5">JCM 17370</strain>
    </source>
</reference>
<dbReference type="GO" id="GO:0042834">
    <property type="term" value="F:peptidoglycan binding"/>
    <property type="evidence" value="ECO:0007669"/>
    <property type="project" value="InterPro"/>
</dbReference>
<feature type="region of interest" description="Disordered" evidence="1">
    <location>
        <begin position="169"/>
        <end position="193"/>
    </location>
</feature>
<organism evidence="4 5">
    <name type="scientific">Paracoccus limosus</name>
    <dbReference type="NCBI Taxonomy" id="913252"/>
    <lineage>
        <taxon>Bacteria</taxon>
        <taxon>Pseudomonadati</taxon>
        <taxon>Pseudomonadota</taxon>
        <taxon>Alphaproteobacteria</taxon>
        <taxon>Rhodobacterales</taxon>
        <taxon>Paracoccaceae</taxon>
        <taxon>Paracoccus</taxon>
    </lineage>
</organism>
<keyword evidence="2" id="KW-0732">Signal</keyword>
<evidence type="ECO:0000259" key="3">
    <source>
        <dbReference type="PROSITE" id="PS51724"/>
    </source>
</evidence>
<dbReference type="Proteomes" id="UP000442533">
    <property type="component" value="Unassembled WGS sequence"/>
</dbReference>
<dbReference type="Gene3D" id="3.30.70.1070">
    <property type="entry name" value="Sporulation related repeat"/>
    <property type="match status" value="1"/>
</dbReference>
<dbReference type="InterPro" id="IPR036680">
    <property type="entry name" value="SPOR-like_sf"/>
</dbReference>
<comment type="caution">
    <text evidence="4">The sequence shown here is derived from an EMBL/GenBank/DDBJ whole genome shotgun (WGS) entry which is preliminary data.</text>
</comment>
<dbReference type="RefSeq" id="WP_155064168.1">
    <property type="nucleotide sequence ID" value="NZ_WMIF01000009.1"/>
</dbReference>
<protein>
    <submittedName>
        <fullName evidence="4">SPOR domain-containing protein</fullName>
    </submittedName>
</protein>
<gene>
    <name evidence="4" type="ORF">GL279_08335</name>
</gene>